<dbReference type="Proteomes" id="UP000708208">
    <property type="component" value="Unassembled WGS sequence"/>
</dbReference>
<organism evidence="1 2">
    <name type="scientific">Allacma fusca</name>
    <dbReference type="NCBI Taxonomy" id="39272"/>
    <lineage>
        <taxon>Eukaryota</taxon>
        <taxon>Metazoa</taxon>
        <taxon>Ecdysozoa</taxon>
        <taxon>Arthropoda</taxon>
        <taxon>Hexapoda</taxon>
        <taxon>Collembola</taxon>
        <taxon>Symphypleona</taxon>
        <taxon>Sminthuridae</taxon>
        <taxon>Allacma</taxon>
    </lineage>
</organism>
<gene>
    <name evidence="1" type="ORF">AFUS01_LOCUS1755</name>
</gene>
<evidence type="ECO:0000313" key="1">
    <source>
        <dbReference type="EMBL" id="CAG7667403.1"/>
    </source>
</evidence>
<dbReference type="PANTHER" id="PTHR22954:SF3">
    <property type="entry name" value="PROTEIN CBG08539"/>
    <property type="match status" value="1"/>
</dbReference>
<sequence>MQDHSDVEDNLALIENVLVKIGEHLRVKEKAETHRKKLEEIVAQNSTPTVPPSATTQPTAAHPNVKLPELKLPVFDGKLEQWISFRDRFNQAVHNRTDLSGLQKLQYLLASLDGEPSNLLSAIPIQDSSYDQAYTQLTEKYEQTREIVYRHVQQIMEVRSINSRSASSLENILSTVSNALSSISALSIDTASSDFYTVSIVVNKLDSATKLRFHQGLPDKALPTWVTLKDFLAKEITDLASVESPSTNQQQQSKVNYKAATSRGKLIFVFCSDEHANFSCPRFHSMSDAEKQKQVELKKLC</sequence>
<accession>A0A8J2J452</accession>
<evidence type="ECO:0000313" key="2">
    <source>
        <dbReference type="Proteomes" id="UP000708208"/>
    </source>
</evidence>
<dbReference type="EMBL" id="CAJVCH010009832">
    <property type="protein sequence ID" value="CAG7667403.1"/>
    <property type="molecule type" value="Genomic_DNA"/>
</dbReference>
<dbReference type="Pfam" id="PF03564">
    <property type="entry name" value="DUF1759"/>
    <property type="match status" value="1"/>
</dbReference>
<reference evidence="1" key="1">
    <citation type="submission" date="2021-06" db="EMBL/GenBank/DDBJ databases">
        <authorList>
            <person name="Hodson N. C."/>
            <person name="Mongue J. A."/>
            <person name="Jaron S. K."/>
        </authorList>
    </citation>
    <scope>NUCLEOTIDE SEQUENCE</scope>
</reference>
<keyword evidence="2" id="KW-1185">Reference proteome</keyword>
<dbReference type="AlphaFoldDB" id="A0A8J2J452"/>
<dbReference type="OrthoDB" id="7444419at2759"/>
<proteinExistence type="predicted"/>
<dbReference type="InterPro" id="IPR005312">
    <property type="entry name" value="DUF1759"/>
</dbReference>
<name>A0A8J2J452_9HEXA</name>
<protein>
    <submittedName>
        <fullName evidence="1">Uncharacterized protein</fullName>
    </submittedName>
</protein>
<dbReference type="PANTHER" id="PTHR22954">
    <property type="entry name" value="RETROVIRAL PROTEASE-RELATED"/>
    <property type="match status" value="1"/>
</dbReference>
<comment type="caution">
    <text evidence="1">The sequence shown here is derived from an EMBL/GenBank/DDBJ whole genome shotgun (WGS) entry which is preliminary data.</text>
</comment>